<feature type="compositionally biased region" description="Polar residues" evidence="1">
    <location>
        <begin position="274"/>
        <end position="294"/>
    </location>
</feature>
<evidence type="ECO:0000313" key="3">
    <source>
        <dbReference type="Proteomes" id="UP000297855"/>
    </source>
</evidence>
<organism evidence="2 3">
    <name type="scientific">Leptospira fluminis</name>
    <dbReference type="NCBI Taxonomy" id="2484979"/>
    <lineage>
        <taxon>Bacteria</taxon>
        <taxon>Pseudomonadati</taxon>
        <taxon>Spirochaetota</taxon>
        <taxon>Spirochaetia</taxon>
        <taxon>Leptospirales</taxon>
        <taxon>Leptospiraceae</taxon>
        <taxon>Leptospira</taxon>
    </lineage>
</organism>
<dbReference type="AlphaFoldDB" id="A0A4R9GNE8"/>
<feature type="region of interest" description="Disordered" evidence="1">
    <location>
        <begin position="273"/>
        <end position="294"/>
    </location>
</feature>
<comment type="caution">
    <text evidence="2">The sequence shown here is derived from an EMBL/GenBank/DDBJ whole genome shotgun (WGS) entry which is preliminary data.</text>
</comment>
<gene>
    <name evidence="2" type="ORF">EHO61_11270</name>
</gene>
<dbReference type="Proteomes" id="UP000297855">
    <property type="component" value="Unassembled WGS sequence"/>
</dbReference>
<evidence type="ECO:0000256" key="1">
    <source>
        <dbReference type="SAM" id="MobiDB-lite"/>
    </source>
</evidence>
<dbReference type="EMBL" id="RQEV01000011">
    <property type="protein sequence ID" value="TGK18031.1"/>
    <property type="molecule type" value="Genomic_DNA"/>
</dbReference>
<accession>A0A4R9GNE8</accession>
<dbReference type="InterPro" id="IPR037053">
    <property type="entry name" value="Phage_tail_collar_dom_sf"/>
</dbReference>
<name>A0A4R9GNE8_9LEPT</name>
<dbReference type="Gene3D" id="3.90.1340.10">
    <property type="entry name" value="Phage tail collar domain"/>
    <property type="match status" value="1"/>
</dbReference>
<evidence type="ECO:0000313" key="2">
    <source>
        <dbReference type="EMBL" id="TGK18031.1"/>
    </source>
</evidence>
<proteinExistence type="predicted"/>
<dbReference type="RefSeq" id="WP_135813685.1">
    <property type="nucleotide sequence ID" value="NZ_RQEV01000011.1"/>
</dbReference>
<reference evidence="2" key="1">
    <citation type="journal article" date="2019" name="PLoS Negl. Trop. Dis.">
        <title>Revisiting the worldwide diversity of Leptospira species in the environment.</title>
        <authorList>
            <person name="Vincent A.T."/>
            <person name="Schiettekatte O."/>
            <person name="Bourhy P."/>
            <person name="Veyrier F.J."/>
            <person name="Picardeau M."/>
        </authorList>
    </citation>
    <scope>NUCLEOTIDE SEQUENCE [LARGE SCALE GENOMIC DNA]</scope>
    <source>
        <strain evidence="2">SCS5</strain>
    </source>
</reference>
<sequence length="301" mass="31788">MSIPNPNKSRTWDRNTPNDGVLLDLEFNNLYVNDNALQTQRDADIANLQAQINSLVAAVAQSNVPLGAIMEYDFPDIPPGFQIANGQAISRTTYATLWAKIHRAVSGLISSTGRVQSAAHGLVAGQLVKFSFTGGGITANIPYYVVNPTSNDFQISATAGGATLVLTGNQAGDLLTHIQYGFGDGSSTFNIPDRRGVFARGAGQHGLRAKAASGNYDGGSIGQENQDMFQGHFHVQDNGTGATGGSLPLGIYAGYYNYPAYPGTILENVKSPMTDGTNGTPRTGNETAPASTSVQYIIRVQ</sequence>
<dbReference type="OrthoDB" id="9810174at2"/>
<keyword evidence="3" id="KW-1185">Reference proteome</keyword>
<dbReference type="SUPFAM" id="SSF88874">
    <property type="entry name" value="Receptor-binding domain of short tail fibre protein gp12"/>
    <property type="match status" value="1"/>
</dbReference>
<protein>
    <submittedName>
        <fullName evidence="2">Tail fiber protein</fullName>
    </submittedName>
</protein>